<dbReference type="AlphaFoldDB" id="A0A1S4DRF3"/>
<evidence type="ECO:0000313" key="3">
    <source>
        <dbReference type="RefSeq" id="XP_016516005.2"/>
    </source>
</evidence>
<dbReference type="RefSeq" id="XP_016516005.2">
    <property type="nucleotide sequence ID" value="XM_016660519.2"/>
</dbReference>
<dbReference type="STRING" id="4097.A0A1S4DRF3"/>
<protein>
    <submittedName>
        <fullName evidence="3">Vicilin Jug r 2.0101-like isoform X1</fullName>
    </submittedName>
</protein>
<evidence type="ECO:0000256" key="1">
    <source>
        <dbReference type="ARBA" id="ARBA00023597"/>
    </source>
</evidence>
<dbReference type="InterPro" id="IPR014710">
    <property type="entry name" value="RmlC-like_jellyroll"/>
</dbReference>
<dbReference type="GeneID" id="107832657"/>
<comment type="similarity">
    <text evidence="1">Belongs to the 7S seed storage protein family.</text>
</comment>
<dbReference type="CDD" id="cd02245">
    <property type="entry name" value="cupin_7S_vicilin-like_C"/>
    <property type="match status" value="1"/>
</dbReference>
<evidence type="ECO:0000313" key="2">
    <source>
        <dbReference type="Proteomes" id="UP000790787"/>
    </source>
</evidence>
<dbReference type="PANTHER" id="PTHR31189">
    <property type="entry name" value="OS03G0336100 PROTEIN-RELATED"/>
    <property type="match status" value="1"/>
</dbReference>
<reference evidence="3" key="2">
    <citation type="submission" date="2025-08" db="UniProtKB">
        <authorList>
            <consortium name="RefSeq"/>
        </authorList>
    </citation>
    <scope>IDENTIFICATION</scope>
    <source>
        <tissue evidence="3">Leaf</tissue>
    </source>
</reference>
<name>A0A1S4DRF3_TOBAC</name>
<dbReference type="Gene3D" id="6.10.250.1700">
    <property type="match status" value="1"/>
</dbReference>
<dbReference type="Gene3D" id="6.10.250.890">
    <property type="match status" value="4"/>
</dbReference>
<dbReference type="OrthoDB" id="1425232at2759"/>
<dbReference type="SMR" id="A0A1S4DRF3"/>
<dbReference type="InterPro" id="IPR050253">
    <property type="entry name" value="Seed_Storage-Functional"/>
</dbReference>
<reference evidence="2" key="1">
    <citation type="journal article" date="2014" name="Nat. Commun.">
        <title>The tobacco genome sequence and its comparison with those of tomato and potato.</title>
        <authorList>
            <person name="Sierro N."/>
            <person name="Battey J.N."/>
            <person name="Ouadi S."/>
            <person name="Bakaher N."/>
            <person name="Bovet L."/>
            <person name="Willig A."/>
            <person name="Goepfert S."/>
            <person name="Peitsch M.C."/>
            <person name="Ivanov N.V."/>
        </authorList>
    </citation>
    <scope>NUCLEOTIDE SEQUENCE [LARGE SCALE GENOMIC DNA]</scope>
</reference>
<dbReference type="Gene3D" id="2.60.120.10">
    <property type="entry name" value="Jelly Rolls"/>
    <property type="match status" value="2"/>
</dbReference>
<proteinExistence type="inferred from homology"/>
<dbReference type="Proteomes" id="UP000790787">
    <property type="component" value="Chromosome 14"/>
</dbReference>
<dbReference type="Pfam" id="PF00190">
    <property type="entry name" value="Cupin_1"/>
    <property type="match status" value="2"/>
</dbReference>
<dbReference type="RefSeq" id="XP_016516005.1">
    <property type="nucleotide sequence ID" value="XM_016660519.1"/>
</dbReference>
<accession>A0A1S4DRF3</accession>
<dbReference type="PaxDb" id="4097-A0A1S4DRF3"/>
<dbReference type="KEGG" id="nta:107832657"/>
<dbReference type="InterPro" id="IPR006045">
    <property type="entry name" value="Cupin_1"/>
</dbReference>
<keyword evidence="2" id="KW-1185">Reference proteome</keyword>
<dbReference type="InterPro" id="IPR006792">
    <property type="entry name" value="Vicilin_N"/>
</dbReference>
<dbReference type="Pfam" id="PF04702">
    <property type="entry name" value="Vicilin_N"/>
    <property type="match status" value="2"/>
</dbReference>
<gene>
    <name evidence="3" type="primary">LOC107832657</name>
</gene>
<dbReference type="SMART" id="SM00835">
    <property type="entry name" value="Cupin_1"/>
    <property type="match status" value="2"/>
</dbReference>
<dbReference type="InterPro" id="IPR011051">
    <property type="entry name" value="RmlC_Cupin_sf"/>
</dbReference>
<organism evidence="2 3">
    <name type="scientific">Nicotiana tabacum</name>
    <name type="common">Common tobacco</name>
    <dbReference type="NCBI Taxonomy" id="4097"/>
    <lineage>
        <taxon>Eukaryota</taxon>
        <taxon>Viridiplantae</taxon>
        <taxon>Streptophyta</taxon>
        <taxon>Embryophyta</taxon>
        <taxon>Tracheophyta</taxon>
        <taxon>Spermatophyta</taxon>
        <taxon>Magnoliopsida</taxon>
        <taxon>eudicotyledons</taxon>
        <taxon>Gunneridae</taxon>
        <taxon>Pentapetalae</taxon>
        <taxon>asterids</taxon>
        <taxon>lamiids</taxon>
        <taxon>Solanales</taxon>
        <taxon>Solanaceae</taxon>
        <taxon>Nicotianoideae</taxon>
        <taxon>Nicotianeae</taxon>
        <taxon>Nicotiana</taxon>
    </lineage>
</organism>
<sequence>MAIFAKPKLLFLFFLILSLFLASQCDDENPRGQDPRRELESCLRQCQVQSERQESPEQQLQCQRSCVLRYERQQREKSDEVIEDILTHHRDPERIYRECQERCQRQEHGQQRQCQQRCEQEYRREQEQQHRGHQSGEDNQGREVGRTQREPERRFRECQQRCQRQEQGQQQRQCQQRCEQEYRREQEQQHGGSEEILEENQGRGQREPERRFRECQQRCQRQEQGQQQRQCQQRCEQEYRREQEQQRGGSEEILEENQGRGQREPERRFRECQQRCQRQEQGQQQRQCQQSCEQEYRREQEQRRGGEESQEDNQGRDPQRRFRECQQRCQQQEQGRQQRRQCQQRCEEEFRREQEQQRRGQETGEERENPQREREEENNPYLFESQRFRSRFRATHGDFRVLEKFTERSELLRGIENYRVAVVEFEPLSFMLPHHCDAEAIFVVVRGRGTISIAEQDEKNSFNLEHGDVIRVNAGSTVYMLNRDNNERFFVYVLAQAVNTPGQFQEYFSAGGQNPESFYRAFSSDILETAFNTPRDRLERLFGQQKQGIIIKASEEQIRAISEHASRSTKQQTKGQTTGPFNLLKERPLFSSRFGQFFEASPDRFEQLRDLDAAVAFMNINQGGMVLPYYNTRSTRLAMVVEGNGRFEMACPHLGSQSQRQGSRGGRREQEREQEGGDVHYQKVRGTLSVGDVLVVPAGHPITFIATGGSNLRIVGFGVNAHNSRKNFLAGQQNIWRNVDREAKELSFNMPGKDVEEILQRQDQSYFVAGPEQHGQRQRERGEEGKGQQYLSSILDFVF</sequence>
<dbReference type="CDD" id="cd02244">
    <property type="entry name" value="cupin_7S_vicilin-like_N"/>
    <property type="match status" value="1"/>
</dbReference>
<dbReference type="SUPFAM" id="SSF51182">
    <property type="entry name" value="RmlC-like cupins"/>
    <property type="match status" value="2"/>
</dbReference>
<dbReference type="PANTHER" id="PTHR31189:SF41">
    <property type="entry name" value="VICILIN C72"/>
    <property type="match status" value="1"/>
</dbReference>